<sequence length="165" mass="18689">MSPEKKRSSTRKEKVQNYYSLTHRWVKAVDLQAGSFKVGESHDQHMEGLNGFFSRLGLLSKPSSEASSRKKLGPDLAGQVIFNDINQQNHGDIRDVCLMEEQERCIQEQGIEGIQTRNSTGPMQDNFIRNSTGPMQDNFIRNSTGPMQDNFIRNSTGCMQDDFTL</sequence>
<evidence type="ECO:0000313" key="1">
    <source>
        <dbReference type="EMBL" id="MCD9643644.1"/>
    </source>
</evidence>
<comment type="caution">
    <text evidence="1">The sequence shown here is derived from an EMBL/GenBank/DDBJ whole genome shotgun (WGS) entry which is preliminary data.</text>
</comment>
<name>A0ABS8VC39_DATST</name>
<organism evidence="1 2">
    <name type="scientific">Datura stramonium</name>
    <name type="common">Jimsonweed</name>
    <name type="synonym">Common thornapple</name>
    <dbReference type="NCBI Taxonomy" id="4076"/>
    <lineage>
        <taxon>Eukaryota</taxon>
        <taxon>Viridiplantae</taxon>
        <taxon>Streptophyta</taxon>
        <taxon>Embryophyta</taxon>
        <taxon>Tracheophyta</taxon>
        <taxon>Spermatophyta</taxon>
        <taxon>Magnoliopsida</taxon>
        <taxon>eudicotyledons</taxon>
        <taxon>Gunneridae</taxon>
        <taxon>Pentapetalae</taxon>
        <taxon>asterids</taxon>
        <taxon>lamiids</taxon>
        <taxon>Solanales</taxon>
        <taxon>Solanaceae</taxon>
        <taxon>Solanoideae</taxon>
        <taxon>Datureae</taxon>
        <taxon>Datura</taxon>
    </lineage>
</organism>
<accession>A0ABS8VC39</accession>
<dbReference type="Proteomes" id="UP000823775">
    <property type="component" value="Unassembled WGS sequence"/>
</dbReference>
<gene>
    <name evidence="1" type="ORF">HAX54_031263</name>
</gene>
<keyword evidence="2" id="KW-1185">Reference proteome</keyword>
<proteinExistence type="predicted"/>
<reference evidence="1 2" key="1">
    <citation type="journal article" date="2021" name="BMC Genomics">
        <title>Datura genome reveals duplications of psychoactive alkaloid biosynthetic genes and high mutation rate following tissue culture.</title>
        <authorList>
            <person name="Rajewski A."/>
            <person name="Carter-House D."/>
            <person name="Stajich J."/>
            <person name="Litt A."/>
        </authorList>
    </citation>
    <scope>NUCLEOTIDE SEQUENCE [LARGE SCALE GENOMIC DNA]</scope>
    <source>
        <strain evidence="1">AR-01</strain>
    </source>
</reference>
<dbReference type="EMBL" id="JACEIK010003949">
    <property type="protein sequence ID" value="MCD9643644.1"/>
    <property type="molecule type" value="Genomic_DNA"/>
</dbReference>
<evidence type="ECO:0000313" key="2">
    <source>
        <dbReference type="Proteomes" id="UP000823775"/>
    </source>
</evidence>
<protein>
    <submittedName>
        <fullName evidence="1">Uncharacterized protein</fullName>
    </submittedName>
</protein>